<gene>
    <name evidence="1" type="ORF">PZA18_07660</name>
</gene>
<protein>
    <submittedName>
        <fullName evidence="1">Uncharacterized protein</fullName>
    </submittedName>
</protein>
<dbReference type="RefSeq" id="WP_284100229.1">
    <property type="nucleotide sequence ID" value="NZ_JARRAF010000006.1"/>
</dbReference>
<reference evidence="1" key="1">
    <citation type="submission" date="2023-03" db="EMBL/GenBank/DDBJ databases">
        <title>Chitinimonas shenzhenensis gen. nov., sp. nov., a novel member of family Burkholderiaceae isolated from activated sludge collected in Shen Zhen, China.</title>
        <authorList>
            <person name="Wang X."/>
        </authorList>
    </citation>
    <scope>NUCLEOTIDE SEQUENCE</scope>
    <source>
        <strain evidence="1">DQS-5</strain>
    </source>
</reference>
<keyword evidence="2" id="KW-1185">Reference proteome</keyword>
<name>A0ABT7DVP8_9NEIS</name>
<sequence>MKLEPDLTNDAWSLWQKFPALTPELVALYSATSDVAAETLARLSESVVAGLAPLKPIAPNTFNLLERYSDTAYFVDMRFPSSPESAGKLYLILETPSGFCSFCMHDTASRLGSYPQRIQNFPSELQGLADLTSSFKINYSQDFANLTLADVYASAFDPYFLTTIEGFVSKKSKSSLKKLFPSMQSLDELVVIAHDHAKSWCLFFLDSAQSDRSIWLGTGNGIESTHQVKQPLKLYDQLVTRYIAEGTHSVDFMLLQKFLSSKST</sequence>
<comment type="caution">
    <text evidence="1">The sequence shown here is derived from an EMBL/GenBank/DDBJ whole genome shotgun (WGS) entry which is preliminary data.</text>
</comment>
<dbReference type="Proteomes" id="UP001172778">
    <property type="component" value="Unassembled WGS sequence"/>
</dbReference>
<accession>A0ABT7DVP8</accession>
<organism evidence="1 2">
    <name type="scientific">Parachitinimonas caeni</name>
    <dbReference type="NCBI Taxonomy" id="3031301"/>
    <lineage>
        <taxon>Bacteria</taxon>
        <taxon>Pseudomonadati</taxon>
        <taxon>Pseudomonadota</taxon>
        <taxon>Betaproteobacteria</taxon>
        <taxon>Neisseriales</taxon>
        <taxon>Chitinibacteraceae</taxon>
        <taxon>Parachitinimonas</taxon>
    </lineage>
</organism>
<dbReference type="EMBL" id="JARRAF010000006">
    <property type="protein sequence ID" value="MDK2123924.1"/>
    <property type="molecule type" value="Genomic_DNA"/>
</dbReference>
<evidence type="ECO:0000313" key="2">
    <source>
        <dbReference type="Proteomes" id="UP001172778"/>
    </source>
</evidence>
<proteinExistence type="predicted"/>
<evidence type="ECO:0000313" key="1">
    <source>
        <dbReference type="EMBL" id="MDK2123924.1"/>
    </source>
</evidence>